<dbReference type="InterPro" id="IPR050138">
    <property type="entry name" value="DHOase/Allantoinase_Hydrolase"/>
</dbReference>
<proteinExistence type="predicted"/>
<evidence type="ECO:0000256" key="1">
    <source>
        <dbReference type="ARBA" id="ARBA00022975"/>
    </source>
</evidence>
<dbReference type="InterPro" id="IPR032466">
    <property type="entry name" value="Metal_Hydrolase"/>
</dbReference>
<dbReference type="GO" id="GO:0006221">
    <property type="term" value="P:pyrimidine nucleotide biosynthetic process"/>
    <property type="evidence" value="ECO:0007669"/>
    <property type="project" value="UniProtKB-KW"/>
</dbReference>
<dbReference type="STRING" id="197479.BFW38_15485"/>
<keyword evidence="4" id="KW-1185">Reference proteome</keyword>
<protein>
    <submittedName>
        <fullName evidence="3">Dihydroorotase</fullName>
    </submittedName>
</protein>
<dbReference type="EMBL" id="MDTQ01000001">
    <property type="protein sequence ID" value="ODC04724.1"/>
    <property type="molecule type" value="Genomic_DNA"/>
</dbReference>
<dbReference type="GO" id="GO:0005737">
    <property type="term" value="C:cytoplasm"/>
    <property type="evidence" value="ECO:0007669"/>
    <property type="project" value="TreeGrafter"/>
</dbReference>
<evidence type="ECO:0000313" key="4">
    <source>
        <dbReference type="Proteomes" id="UP000094291"/>
    </source>
</evidence>
<name>A0A1E2VCP1_9GAMM</name>
<feature type="domain" description="Dihydroorotase catalytic" evidence="2">
    <location>
        <begin position="51"/>
        <end position="236"/>
    </location>
</feature>
<accession>A0A1E2VCP1</accession>
<sequence>MKLSIIGGRVLDPAQHLDEVQDIHIENGRILDIGPAAAGFQPDRTLHAEGLLVVPGFIDLATHLREPGPSYKGNLCSETRAGLAGGYTTLCARPDTSPVVDSAAVVRVVQEKAEAARNTHVLTLGALTQGLEGQLLANMSSLQNAGCVAVTNMHSPIRDHRVVLRALEYAATYDLRVFFYSQDPDLAADGCAHDGAVASRLGLGGIPETAETVALARDLLLVEQTGVQAHFGMLSSARSVEMVRSAQARGLAVTCDVSMAHLHYTDAQLEGFNSLFHLVPPLRSESDRFGLLQGVRDGVVTAISSAHLPHEAAAKKAPFAASEPGISTLETLFSQGLKLVEREELTLIQLLASLTEGPAELLGLEAGALYPGYAADLALLDLEAEWTPSADTLCSAGHNMPWLDQPQRGRINATLIGGEMRYRHPQWQDESVLPL</sequence>
<reference evidence="3 4" key="1">
    <citation type="submission" date="2016-08" db="EMBL/GenBank/DDBJ databases">
        <authorList>
            <person name="Seilhamer J.J."/>
        </authorList>
    </citation>
    <scope>NUCLEOTIDE SEQUENCE [LARGE SCALE GENOMIC DNA]</scope>
    <source>
        <strain evidence="3 4">PH27A</strain>
    </source>
</reference>
<dbReference type="GO" id="GO:0046872">
    <property type="term" value="F:metal ion binding"/>
    <property type="evidence" value="ECO:0007669"/>
    <property type="project" value="InterPro"/>
</dbReference>
<dbReference type="GO" id="GO:0004038">
    <property type="term" value="F:allantoinase activity"/>
    <property type="evidence" value="ECO:0007669"/>
    <property type="project" value="TreeGrafter"/>
</dbReference>
<dbReference type="GO" id="GO:0006145">
    <property type="term" value="P:purine nucleobase catabolic process"/>
    <property type="evidence" value="ECO:0007669"/>
    <property type="project" value="TreeGrafter"/>
</dbReference>
<gene>
    <name evidence="3" type="ORF">BFW38_15485</name>
</gene>
<dbReference type="CDD" id="cd01317">
    <property type="entry name" value="DHOase_IIa"/>
    <property type="match status" value="1"/>
</dbReference>
<dbReference type="Pfam" id="PF12890">
    <property type="entry name" value="DHOase"/>
    <property type="match status" value="1"/>
</dbReference>
<dbReference type="Gene3D" id="2.30.40.10">
    <property type="entry name" value="Urease, subunit C, domain 1"/>
    <property type="match status" value="1"/>
</dbReference>
<dbReference type="GO" id="GO:0004151">
    <property type="term" value="F:dihydroorotase activity"/>
    <property type="evidence" value="ECO:0007669"/>
    <property type="project" value="InterPro"/>
</dbReference>
<dbReference type="InterPro" id="IPR011059">
    <property type="entry name" value="Metal-dep_hydrolase_composite"/>
</dbReference>
<keyword evidence="1" id="KW-0665">Pyrimidine biosynthesis</keyword>
<dbReference type="RefSeq" id="WP_068999708.1">
    <property type="nucleotide sequence ID" value="NZ_MDTQ01000001.1"/>
</dbReference>
<organism evidence="3 4">
    <name type="scientific">Terasakiispira papahanaumokuakeensis</name>
    <dbReference type="NCBI Taxonomy" id="197479"/>
    <lineage>
        <taxon>Bacteria</taxon>
        <taxon>Pseudomonadati</taxon>
        <taxon>Pseudomonadota</taxon>
        <taxon>Gammaproteobacteria</taxon>
        <taxon>Oceanospirillales</taxon>
        <taxon>Terasakiispira</taxon>
    </lineage>
</organism>
<dbReference type="PANTHER" id="PTHR43668">
    <property type="entry name" value="ALLANTOINASE"/>
    <property type="match status" value="1"/>
</dbReference>
<dbReference type="InterPro" id="IPR004722">
    <property type="entry name" value="DHOase"/>
</dbReference>
<dbReference type="SUPFAM" id="SSF51338">
    <property type="entry name" value="Composite domain of metallo-dependent hydrolases"/>
    <property type="match status" value="1"/>
</dbReference>
<dbReference type="NCBIfam" id="NF005791">
    <property type="entry name" value="PRK07627.1"/>
    <property type="match status" value="1"/>
</dbReference>
<dbReference type="PANTHER" id="PTHR43668:SF2">
    <property type="entry name" value="ALLANTOINASE"/>
    <property type="match status" value="1"/>
</dbReference>
<dbReference type="SUPFAM" id="SSF51556">
    <property type="entry name" value="Metallo-dependent hydrolases"/>
    <property type="match status" value="1"/>
</dbReference>
<dbReference type="InterPro" id="IPR024403">
    <property type="entry name" value="DHOase_cat"/>
</dbReference>
<evidence type="ECO:0000259" key="2">
    <source>
        <dbReference type="Pfam" id="PF12890"/>
    </source>
</evidence>
<dbReference type="AlphaFoldDB" id="A0A1E2VCP1"/>
<dbReference type="Gene3D" id="3.20.20.140">
    <property type="entry name" value="Metal-dependent hydrolases"/>
    <property type="match status" value="1"/>
</dbReference>
<dbReference type="Proteomes" id="UP000094291">
    <property type="component" value="Unassembled WGS sequence"/>
</dbReference>
<dbReference type="OrthoDB" id="5687299at2"/>
<dbReference type="NCBIfam" id="TIGR00857">
    <property type="entry name" value="pyrC_multi"/>
    <property type="match status" value="1"/>
</dbReference>
<comment type="caution">
    <text evidence="3">The sequence shown here is derived from an EMBL/GenBank/DDBJ whole genome shotgun (WGS) entry which is preliminary data.</text>
</comment>
<evidence type="ECO:0000313" key="3">
    <source>
        <dbReference type="EMBL" id="ODC04724.1"/>
    </source>
</evidence>